<reference evidence="1" key="1">
    <citation type="journal article" date="2014" name="Int. J. Syst. Evol. Microbiol.">
        <title>Complete genome sequence of Corynebacterium casei LMG S-19264T (=DSM 44701T), isolated from a smear-ripened cheese.</title>
        <authorList>
            <consortium name="US DOE Joint Genome Institute (JGI-PGF)"/>
            <person name="Walter F."/>
            <person name="Albersmeier A."/>
            <person name="Kalinowski J."/>
            <person name="Ruckert C."/>
        </authorList>
    </citation>
    <scope>NUCLEOTIDE SEQUENCE</scope>
    <source>
        <strain evidence="1">KCTC 42731</strain>
    </source>
</reference>
<accession>A0A919EQ85</accession>
<keyword evidence="2" id="KW-1185">Reference proteome</keyword>
<evidence type="ECO:0000313" key="2">
    <source>
        <dbReference type="Proteomes" id="UP000623842"/>
    </source>
</evidence>
<comment type="caution">
    <text evidence="1">The sequence shown here is derived from an EMBL/GenBank/DDBJ whole genome shotgun (WGS) entry which is preliminary data.</text>
</comment>
<organism evidence="1 2">
    <name type="scientific">Thalassotalea marina</name>
    <dbReference type="NCBI Taxonomy" id="1673741"/>
    <lineage>
        <taxon>Bacteria</taxon>
        <taxon>Pseudomonadati</taxon>
        <taxon>Pseudomonadota</taxon>
        <taxon>Gammaproteobacteria</taxon>
        <taxon>Alteromonadales</taxon>
        <taxon>Colwelliaceae</taxon>
        <taxon>Thalassotalea</taxon>
    </lineage>
</organism>
<protein>
    <submittedName>
        <fullName evidence="1">Uncharacterized protein</fullName>
    </submittedName>
</protein>
<dbReference type="Proteomes" id="UP000623842">
    <property type="component" value="Unassembled WGS sequence"/>
</dbReference>
<proteinExistence type="predicted"/>
<reference evidence="1" key="2">
    <citation type="submission" date="2020-09" db="EMBL/GenBank/DDBJ databases">
        <authorList>
            <person name="Sun Q."/>
            <person name="Kim S."/>
        </authorList>
    </citation>
    <scope>NUCLEOTIDE SEQUENCE</scope>
    <source>
        <strain evidence="1">KCTC 42731</strain>
    </source>
</reference>
<evidence type="ECO:0000313" key="1">
    <source>
        <dbReference type="EMBL" id="GHG07132.1"/>
    </source>
</evidence>
<name>A0A919EQ85_9GAMM</name>
<gene>
    <name evidence="1" type="ORF">GCM10017161_41010</name>
</gene>
<dbReference type="AlphaFoldDB" id="A0A919EQ85"/>
<sequence>MIMASKVTQSNLEHHPHFSECGVQGSNDMNEGDVYVQIESDSIYAKVQEFTSHEVRYEIIDTENPNHISTVICSIETFEKKYRKIC</sequence>
<dbReference type="EMBL" id="BNCK01000014">
    <property type="protein sequence ID" value="GHG07132.1"/>
    <property type="molecule type" value="Genomic_DNA"/>
</dbReference>